<feature type="compositionally biased region" description="Low complexity" evidence="1">
    <location>
        <begin position="850"/>
        <end position="872"/>
    </location>
</feature>
<accession>A0A267DGS8</accession>
<name>A0A267DGS8_9PLAT</name>
<protein>
    <submittedName>
        <fullName evidence="2">Uncharacterized protein</fullName>
    </submittedName>
</protein>
<feature type="non-terminal residue" evidence="2">
    <location>
        <position position="1"/>
    </location>
</feature>
<reference evidence="2 3" key="1">
    <citation type="submission" date="2017-06" db="EMBL/GenBank/DDBJ databases">
        <title>A platform for efficient transgenesis in Macrostomum lignano, a flatworm model organism for stem cell research.</title>
        <authorList>
            <person name="Berezikov E."/>
        </authorList>
    </citation>
    <scope>NUCLEOTIDE SEQUENCE [LARGE SCALE GENOMIC DNA]</scope>
    <source>
        <strain evidence="2">DV1</strain>
        <tissue evidence="2">Whole organism</tissue>
    </source>
</reference>
<feature type="region of interest" description="Disordered" evidence="1">
    <location>
        <begin position="808"/>
        <end position="876"/>
    </location>
</feature>
<evidence type="ECO:0000256" key="1">
    <source>
        <dbReference type="SAM" id="MobiDB-lite"/>
    </source>
</evidence>
<gene>
    <name evidence="2" type="ORF">BOX15_Mlig023702g4</name>
</gene>
<dbReference type="InterPro" id="IPR026784">
    <property type="entry name" value="Coact_PPARg"/>
</dbReference>
<proteinExistence type="predicted"/>
<evidence type="ECO:0000313" key="3">
    <source>
        <dbReference type="Proteomes" id="UP000215902"/>
    </source>
</evidence>
<keyword evidence="3" id="KW-1185">Reference proteome</keyword>
<dbReference type="GO" id="GO:0005634">
    <property type="term" value="C:nucleus"/>
    <property type="evidence" value="ECO:0007669"/>
    <property type="project" value="TreeGrafter"/>
</dbReference>
<sequence length="909" mass="98337">PTMCSLSRCLHELTSRQPVEEFHQLVSLSTLHTLLTSQPDGSDLTAGQRPISGKQPAVLIDLGDSLRWICGPRTGWLCGCDWRGLRLNLAARLRDFQASLFLPMPLLPGDGGASHCDKLDWAAEQRGRKHRVATIIRYLRELQPAAGAQAQQTWPRPAFSLWLPPPGLVTALRFCLRRLEVPCQQSLDSRLAECARISTNIGCRAIASDSPLCWLLQPPNRSLLLLNSLSPAGGRAFHGYQQLQMRQALLPRLCGLLGLSADRLPMLACLLTDRFLPADCLQKLHLELAPECSSEPRQARLRSVALAVAKIVAGFSSPDAVDEALKLLEPHAASEEERSGLRRQIEAGLAFYGPCCSPATAQDPKSPPAPVDACIEGHKFDPWLVSRAKELHLSGRLHPWVAQVLHYREVRIELGFEDPPQPEAAELDDRLELTVDLFADIRARAYLLLYDIRRAEEDINCSAAAVRETVCRQERGLTTSTVLMTTARFEKGLKQLELPLCAELWGRVGQAGDGVRTTAFLACMHGWRLADPLCAQPLLDPAAVPPGLFLPLSVLRCLLLPPPCKPLLQPFELYALLATLLLGCDADAPEAPGLDAHAVAAAVIADASEPPPTLRGLQLASLFAAGLDTAVFVSDACGRVSPEVVNSVAAGFLAFDGRRFQRLLRLADHGRAPPLLLCEGSPERLDAFESALAALFRSLSPVGGPCFQKPRLCQPAKPGSAQRPQPEMQRLSGPEGRGGGRGRGLRPLEMSLPAPQPPPAVRCYPAGQLRVAGHPVSSWDASRLSCPPPPTSAAATAAVISAKKPTTQLIPSGAEGNMNSYGGAGFHSGPRKQRNKSAFRPLRLSDVGPPRKSQQQQQRQQNPPAGPQTAPLQDERLLRLQQLLPGPPGSPEDVEEKFIKAIGRGLVIG</sequence>
<feature type="region of interest" description="Disordered" evidence="1">
    <location>
        <begin position="710"/>
        <end position="757"/>
    </location>
</feature>
<dbReference type="EMBL" id="NIVC01004165">
    <property type="protein sequence ID" value="PAA48366.1"/>
    <property type="molecule type" value="Genomic_DNA"/>
</dbReference>
<dbReference type="PANTHER" id="PTHR15976">
    <property type="entry name" value="CONSTITUTIVE COACTIVATOR OF PEROXISOME PROLIFERATOR-ACTIVATED RECEPTOR GAMMA"/>
    <property type="match status" value="1"/>
</dbReference>
<dbReference type="Proteomes" id="UP000215902">
    <property type="component" value="Unassembled WGS sequence"/>
</dbReference>
<evidence type="ECO:0000313" key="2">
    <source>
        <dbReference type="EMBL" id="PAA48366.1"/>
    </source>
</evidence>
<comment type="caution">
    <text evidence="2">The sequence shown here is derived from an EMBL/GenBank/DDBJ whole genome shotgun (WGS) entry which is preliminary data.</text>
</comment>
<organism evidence="2 3">
    <name type="scientific">Macrostomum lignano</name>
    <dbReference type="NCBI Taxonomy" id="282301"/>
    <lineage>
        <taxon>Eukaryota</taxon>
        <taxon>Metazoa</taxon>
        <taxon>Spiralia</taxon>
        <taxon>Lophotrochozoa</taxon>
        <taxon>Platyhelminthes</taxon>
        <taxon>Rhabditophora</taxon>
        <taxon>Macrostomorpha</taxon>
        <taxon>Macrostomida</taxon>
        <taxon>Macrostomidae</taxon>
        <taxon>Macrostomum</taxon>
    </lineage>
</organism>
<dbReference type="OrthoDB" id="10061469at2759"/>
<dbReference type="STRING" id="282301.A0A267DGS8"/>
<dbReference type="AlphaFoldDB" id="A0A267DGS8"/>
<dbReference type="PANTHER" id="PTHR15976:SF16">
    <property type="entry name" value="ASTEROID DOMAIN-CONTAINING PROTEIN"/>
    <property type="match status" value="1"/>
</dbReference>